<keyword evidence="10" id="KW-0670">Pyruvate</keyword>
<keyword evidence="6" id="KW-0520">NAD</keyword>
<dbReference type="InterPro" id="IPR001100">
    <property type="entry name" value="Pyr_nuc-diS_OxRdtase"/>
</dbReference>
<keyword evidence="6" id="KW-0547">Nucleotide-binding</keyword>
<feature type="binding site" evidence="6">
    <location>
        <position position="52"/>
    </location>
    <ligand>
        <name>FAD</name>
        <dbReference type="ChEBI" id="CHEBI:57692"/>
    </ligand>
</feature>
<dbReference type="RefSeq" id="WP_056978534.1">
    <property type="nucleotide sequence ID" value="NZ_AYZR01000009.1"/>
</dbReference>
<comment type="cofactor">
    <cofactor evidence="6">
        <name>FAD</name>
        <dbReference type="ChEBI" id="CHEBI:57692"/>
    </cofactor>
    <text evidence="6">Binds 1 FAD per subunit.</text>
</comment>
<keyword evidence="11" id="KW-1185">Reference proteome</keyword>
<protein>
    <submittedName>
        <fullName evidence="10">Pyruvate 2-oxoglutarate dehydrogenase complex, dihydrolipoamide dehydrogenase (E3) component</fullName>
    </submittedName>
</protein>
<comment type="caution">
    <text evidence="10">The sequence shown here is derived from an EMBL/GenBank/DDBJ whole genome shotgun (WGS) entry which is preliminary data.</text>
</comment>
<dbReference type="PATRIC" id="fig|1423802.4.peg.799"/>
<feature type="binding site" evidence="6">
    <location>
        <begin position="134"/>
        <end position="136"/>
    </location>
    <ligand>
        <name>FAD</name>
        <dbReference type="ChEBI" id="CHEBI:57692"/>
    </ligand>
</feature>
<reference evidence="10 11" key="1">
    <citation type="journal article" date="2015" name="Genome Announc.">
        <title>Expanding the biotechnology potential of lactobacilli through comparative genomics of 213 strains and associated genera.</title>
        <authorList>
            <person name="Sun Z."/>
            <person name="Harris H.M."/>
            <person name="McCann A."/>
            <person name="Guo C."/>
            <person name="Argimon S."/>
            <person name="Zhang W."/>
            <person name="Yang X."/>
            <person name="Jeffery I.B."/>
            <person name="Cooney J.C."/>
            <person name="Kagawa T.F."/>
            <person name="Liu W."/>
            <person name="Song Y."/>
            <person name="Salvetti E."/>
            <person name="Wrobel A."/>
            <person name="Rasinkangas P."/>
            <person name="Parkhill J."/>
            <person name="Rea M.C."/>
            <person name="O'Sullivan O."/>
            <person name="Ritari J."/>
            <person name="Douillard F.P."/>
            <person name="Paul Ross R."/>
            <person name="Yang R."/>
            <person name="Briner A.E."/>
            <person name="Felis G.E."/>
            <person name="de Vos W.M."/>
            <person name="Barrangou R."/>
            <person name="Klaenhammer T.R."/>
            <person name="Caufield P.W."/>
            <person name="Cui Y."/>
            <person name="Zhang H."/>
            <person name="O'Toole P.W."/>
        </authorList>
    </citation>
    <scope>NUCLEOTIDE SEQUENCE [LARGE SCALE GENOMIC DNA]</scope>
    <source>
        <strain evidence="10 11">DSM 24302</strain>
    </source>
</reference>
<feature type="binding site" evidence="6">
    <location>
        <begin position="172"/>
        <end position="179"/>
    </location>
    <ligand>
        <name>NAD(+)</name>
        <dbReference type="ChEBI" id="CHEBI:57540"/>
    </ligand>
</feature>
<evidence type="ECO:0000256" key="2">
    <source>
        <dbReference type="ARBA" id="ARBA00022630"/>
    </source>
</evidence>
<dbReference type="PRINTS" id="PR00368">
    <property type="entry name" value="FADPNR"/>
</dbReference>
<organism evidence="10 11">
    <name type="scientific">Lentilactobacillus senioris DSM 24302 = JCM 17472</name>
    <dbReference type="NCBI Taxonomy" id="1423802"/>
    <lineage>
        <taxon>Bacteria</taxon>
        <taxon>Bacillati</taxon>
        <taxon>Bacillota</taxon>
        <taxon>Bacilli</taxon>
        <taxon>Lactobacillales</taxon>
        <taxon>Lactobacillaceae</taxon>
        <taxon>Lentilactobacillus</taxon>
    </lineage>
</organism>
<dbReference type="Gene3D" id="3.30.390.30">
    <property type="match status" value="1"/>
</dbReference>
<dbReference type="Pfam" id="PF02852">
    <property type="entry name" value="Pyr_redox_dim"/>
    <property type="match status" value="1"/>
</dbReference>
<dbReference type="FunFam" id="3.30.390.30:FF:000001">
    <property type="entry name" value="Dihydrolipoyl dehydrogenase"/>
    <property type="match status" value="1"/>
</dbReference>
<accession>A0A0R2CU10</accession>
<keyword evidence="3 6" id="KW-0274">FAD</keyword>
<feature type="binding site" evidence="6">
    <location>
        <position position="302"/>
    </location>
    <ligand>
        <name>FAD</name>
        <dbReference type="ChEBI" id="CHEBI:57692"/>
    </ligand>
</feature>
<dbReference type="PIRSF" id="PIRSF000350">
    <property type="entry name" value="Mercury_reductase_MerA"/>
    <property type="match status" value="1"/>
</dbReference>
<evidence type="ECO:0000256" key="6">
    <source>
        <dbReference type="PIRSR" id="PIRSR000350-3"/>
    </source>
</evidence>
<dbReference type="SUPFAM" id="SSF55424">
    <property type="entry name" value="FAD/NAD-linked reductases, dimerisation (C-terminal) domain"/>
    <property type="match status" value="1"/>
</dbReference>
<evidence type="ECO:0000256" key="3">
    <source>
        <dbReference type="ARBA" id="ARBA00022827"/>
    </source>
</evidence>
<dbReference type="GO" id="GO:0050660">
    <property type="term" value="F:flavin adenine dinucleotide binding"/>
    <property type="evidence" value="ECO:0007669"/>
    <property type="project" value="TreeGrafter"/>
</dbReference>
<name>A0A0R2CU10_9LACO</name>
<dbReference type="GO" id="GO:0003955">
    <property type="term" value="F:NAD(P)H dehydrogenase (quinone) activity"/>
    <property type="evidence" value="ECO:0007669"/>
    <property type="project" value="TreeGrafter"/>
</dbReference>
<evidence type="ECO:0000256" key="5">
    <source>
        <dbReference type="PIRSR" id="PIRSR000350-2"/>
    </source>
</evidence>
<feature type="disulfide bond" description="Redox-active" evidence="7">
    <location>
        <begin position="43"/>
        <end position="48"/>
    </location>
</feature>
<dbReference type="InterPro" id="IPR023753">
    <property type="entry name" value="FAD/NAD-binding_dom"/>
</dbReference>
<evidence type="ECO:0000256" key="4">
    <source>
        <dbReference type="ARBA" id="ARBA00023002"/>
    </source>
</evidence>
<feature type="active site" description="Proton acceptor" evidence="5">
    <location>
        <position position="436"/>
    </location>
</feature>
<dbReference type="AlphaFoldDB" id="A0A0R2CU10"/>
<dbReference type="Proteomes" id="UP000051256">
    <property type="component" value="Unassembled WGS sequence"/>
</dbReference>
<dbReference type="PANTHER" id="PTHR43014:SF4">
    <property type="entry name" value="PYRIDINE NUCLEOTIDE-DISULFIDE OXIDOREDUCTASE RCLA-RELATED"/>
    <property type="match status" value="1"/>
</dbReference>
<dbReference type="InterPro" id="IPR036188">
    <property type="entry name" value="FAD/NAD-bd_sf"/>
</dbReference>
<dbReference type="Gene3D" id="3.50.50.60">
    <property type="entry name" value="FAD/NAD(P)-binding domain"/>
    <property type="match status" value="2"/>
</dbReference>
<evidence type="ECO:0000259" key="9">
    <source>
        <dbReference type="Pfam" id="PF07992"/>
    </source>
</evidence>
<evidence type="ECO:0000313" key="11">
    <source>
        <dbReference type="Proteomes" id="UP000051256"/>
    </source>
</evidence>
<feature type="domain" description="Pyridine nucleotide-disulphide oxidoreductase dimerisation" evidence="8">
    <location>
        <begin position="338"/>
        <end position="445"/>
    </location>
</feature>
<keyword evidence="4" id="KW-0560">Oxidoreductase</keyword>
<feature type="binding site" evidence="6">
    <location>
        <position position="262"/>
    </location>
    <ligand>
        <name>NAD(+)</name>
        <dbReference type="ChEBI" id="CHEBI:57540"/>
    </ligand>
</feature>
<gene>
    <name evidence="10" type="ORF">FC56_GL000788</name>
</gene>
<dbReference type="EMBL" id="AYZR01000009">
    <property type="protein sequence ID" value="KRM93124.1"/>
    <property type="molecule type" value="Genomic_DNA"/>
</dbReference>
<evidence type="ECO:0000313" key="10">
    <source>
        <dbReference type="EMBL" id="KRM93124.1"/>
    </source>
</evidence>
<evidence type="ECO:0000256" key="7">
    <source>
        <dbReference type="PIRSR" id="PIRSR000350-4"/>
    </source>
</evidence>
<comment type="similarity">
    <text evidence="1">Belongs to the class-I pyridine nucleotide-disulfide oxidoreductase family.</text>
</comment>
<dbReference type="InterPro" id="IPR016156">
    <property type="entry name" value="FAD/NAD-linked_Rdtase_dimer_sf"/>
</dbReference>
<evidence type="ECO:0000259" key="8">
    <source>
        <dbReference type="Pfam" id="PF02852"/>
    </source>
</evidence>
<sequence>MITAQNVFIGFGKAAKTLAGALANRGESVIMIEASDKMYGGTCINVACIPTKTLLTSSQNNRLGDAQENYRSAIVNKNDVTGTLRSSNLHKLSDKATVTVLNGWAEFEAPKQLKVTYQNGKVDQISGERIFINTGSTPIIPEISGLATSPFMQTSETLMDQRRLPKHLAIVGGGYIGLEFASIYANFGSQVTIIDAGKQFMARDERELAMAVQRDMAAKGVEFELNAQVTQVINQVGEAKIEFNQDGQQRTITADTILVATGRKANIAKLGLDKAGIATNQRGIIVDDHLRTNVDNIWAMGDVRGGAQFTYISLDDYRIVLDQLVGDGKRTLAEQELVPHVVFLNTPVATIGLNEEQAKNQQIAYQVGKLATTAVPKAHVLGNTTGYLKVLVDPANHEILGATLYCIEAQELINMISLAMHQHLPYEVLRDQIYSHPTMTEAFNDLFGTIK</sequence>
<dbReference type="Pfam" id="PF07992">
    <property type="entry name" value="Pyr_redox_2"/>
    <property type="match status" value="1"/>
</dbReference>
<keyword evidence="2" id="KW-0285">Flavoprotein</keyword>
<dbReference type="SUPFAM" id="SSF51905">
    <property type="entry name" value="FAD/NAD(P)-binding domain"/>
    <property type="match status" value="1"/>
</dbReference>
<dbReference type="PANTHER" id="PTHR43014">
    <property type="entry name" value="MERCURIC REDUCTASE"/>
    <property type="match status" value="1"/>
</dbReference>
<dbReference type="STRING" id="1423802.FC56_GL000788"/>
<dbReference type="PRINTS" id="PR00411">
    <property type="entry name" value="PNDRDTASEI"/>
</dbReference>
<dbReference type="InterPro" id="IPR004099">
    <property type="entry name" value="Pyr_nucl-diS_OxRdtase_dimer"/>
</dbReference>
<proteinExistence type="inferred from homology"/>
<evidence type="ECO:0000256" key="1">
    <source>
        <dbReference type="ARBA" id="ARBA00007532"/>
    </source>
</evidence>
<feature type="domain" description="FAD/NAD(P)-binding" evidence="9">
    <location>
        <begin position="7"/>
        <end position="309"/>
    </location>
</feature>